<dbReference type="AlphaFoldDB" id="A0A6A4HAK6"/>
<dbReference type="PANTHER" id="PTHR47203:SF1">
    <property type="entry name" value="HYPOTHETICAL BASE EXCISION DNA REPAIR PROTEIN (EUROFUNG)"/>
    <property type="match status" value="1"/>
</dbReference>
<dbReference type="OrthoDB" id="5607at2759"/>
<evidence type="ECO:0000256" key="1">
    <source>
        <dbReference type="SAM" id="MobiDB-lite"/>
    </source>
</evidence>
<keyword evidence="4" id="KW-1185">Reference proteome</keyword>
<dbReference type="Gene3D" id="1.10.1670.10">
    <property type="entry name" value="Helix-hairpin-Helix base-excision DNA repair enzymes (C-terminal)"/>
    <property type="match status" value="1"/>
</dbReference>
<dbReference type="Pfam" id="PF00730">
    <property type="entry name" value="HhH-GPD"/>
    <property type="match status" value="1"/>
</dbReference>
<organism evidence="3 4">
    <name type="scientific">Gymnopus androsaceus JB14</name>
    <dbReference type="NCBI Taxonomy" id="1447944"/>
    <lineage>
        <taxon>Eukaryota</taxon>
        <taxon>Fungi</taxon>
        <taxon>Dikarya</taxon>
        <taxon>Basidiomycota</taxon>
        <taxon>Agaricomycotina</taxon>
        <taxon>Agaricomycetes</taxon>
        <taxon>Agaricomycetidae</taxon>
        <taxon>Agaricales</taxon>
        <taxon>Marasmiineae</taxon>
        <taxon>Omphalotaceae</taxon>
        <taxon>Gymnopus</taxon>
    </lineage>
</organism>
<dbReference type="EMBL" id="ML769544">
    <property type="protein sequence ID" value="KAE9394743.1"/>
    <property type="molecule type" value="Genomic_DNA"/>
</dbReference>
<accession>A0A6A4HAK6</accession>
<dbReference type="SMART" id="SM00478">
    <property type="entry name" value="ENDO3c"/>
    <property type="match status" value="1"/>
</dbReference>
<protein>
    <submittedName>
        <fullName evidence="3">DNA glycosylase</fullName>
    </submittedName>
</protein>
<feature type="domain" description="HhH-GPD" evidence="2">
    <location>
        <begin position="100"/>
        <end position="264"/>
    </location>
</feature>
<dbReference type="InterPro" id="IPR003265">
    <property type="entry name" value="HhH-GPD_domain"/>
</dbReference>
<dbReference type="GO" id="GO:0006285">
    <property type="term" value="P:base-excision repair, AP site formation"/>
    <property type="evidence" value="ECO:0007669"/>
    <property type="project" value="UniProtKB-ARBA"/>
</dbReference>
<dbReference type="InterPro" id="IPR011257">
    <property type="entry name" value="DNA_glycosylase"/>
</dbReference>
<evidence type="ECO:0000313" key="3">
    <source>
        <dbReference type="EMBL" id="KAE9394743.1"/>
    </source>
</evidence>
<gene>
    <name evidence="3" type="ORF">BT96DRAFT_886336</name>
</gene>
<sequence>MHKRNRAPSTDESTVKLGSPESPHRVKKRKLLDSYVSESPFPEFPHPTPSEAYAVLDILSKAYPQYATAPVALDPKFASNSAATCGNTPNVIDSLIGTILSQNTSGKNSSRAKASLDATFGNFAAIASSSREAVVEAIRQGGLANKKAATIQNLLKSIEQRYGEYSLQHLAEAGEDGQKLSDEDIMKELTSYDGVGPKTASCVLMFCLGRDSFAVDTHIFRISKVLGWIPSSADRILAQAHLDKRLPAEVKYGLHVLMIQHGRTCKGCKKSGTTAACILKEFLKGIKASKSL</sequence>
<proteinExistence type="predicted"/>
<dbReference type="GO" id="GO:0000702">
    <property type="term" value="F:oxidized base lesion DNA N-glycosylase activity"/>
    <property type="evidence" value="ECO:0007669"/>
    <property type="project" value="UniProtKB-ARBA"/>
</dbReference>
<evidence type="ECO:0000313" key="4">
    <source>
        <dbReference type="Proteomes" id="UP000799118"/>
    </source>
</evidence>
<dbReference type="PANTHER" id="PTHR47203">
    <property type="match status" value="1"/>
</dbReference>
<reference evidence="3" key="1">
    <citation type="journal article" date="2019" name="Environ. Microbiol.">
        <title>Fungal ecological strategies reflected in gene transcription - a case study of two litter decomposers.</title>
        <authorList>
            <person name="Barbi F."/>
            <person name="Kohler A."/>
            <person name="Barry K."/>
            <person name="Baskaran P."/>
            <person name="Daum C."/>
            <person name="Fauchery L."/>
            <person name="Ihrmark K."/>
            <person name="Kuo A."/>
            <person name="LaButti K."/>
            <person name="Lipzen A."/>
            <person name="Morin E."/>
            <person name="Grigoriev I.V."/>
            <person name="Henrissat B."/>
            <person name="Lindahl B."/>
            <person name="Martin F."/>
        </authorList>
    </citation>
    <scope>NUCLEOTIDE SEQUENCE</scope>
    <source>
        <strain evidence="3">JB14</strain>
    </source>
</reference>
<dbReference type="CDD" id="cd00056">
    <property type="entry name" value="ENDO3c"/>
    <property type="match status" value="1"/>
</dbReference>
<feature type="region of interest" description="Disordered" evidence="1">
    <location>
        <begin position="1"/>
        <end position="29"/>
    </location>
</feature>
<dbReference type="Proteomes" id="UP000799118">
    <property type="component" value="Unassembled WGS sequence"/>
</dbReference>
<evidence type="ECO:0000259" key="2">
    <source>
        <dbReference type="SMART" id="SM00478"/>
    </source>
</evidence>
<dbReference type="Gene3D" id="1.10.340.30">
    <property type="entry name" value="Hypothetical protein, domain 2"/>
    <property type="match status" value="1"/>
</dbReference>
<name>A0A6A4HAK6_9AGAR</name>
<dbReference type="InterPro" id="IPR023170">
    <property type="entry name" value="HhH_base_excis_C"/>
</dbReference>
<dbReference type="SUPFAM" id="SSF48150">
    <property type="entry name" value="DNA-glycosylase"/>
    <property type="match status" value="1"/>
</dbReference>